<keyword evidence="4 5" id="KW-0274">FAD</keyword>
<dbReference type="SUPFAM" id="SSF47203">
    <property type="entry name" value="Acyl-CoA dehydrogenase C-terminal domain-like"/>
    <property type="match status" value="1"/>
</dbReference>
<evidence type="ECO:0000256" key="4">
    <source>
        <dbReference type="ARBA" id="ARBA00022827"/>
    </source>
</evidence>
<dbReference type="GeneID" id="63185820"/>
<dbReference type="InterPro" id="IPR036250">
    <property type="entry name" value="AcylCo_DH-like_C"/>
</dbReference>
<keyword evidence="5" id="KW-0560">Oxidoreductase</keyword>
<name>A0A8A2VBX2_9EURY</name>
<dbReference type="InterPro" id="IPR006091">
    <property type="entry name" value="Acyl-CoA_Oxase/DH_mid-dom"/>
</dbReference>
<dbReference type="KEGG" id="hakz:J0X25_00905"/>
<evidence type="ECO:0000256" key="3">
    <source>
        <dbReference type="ARBA" id="ARBA00022630"/>
    </source>
</evidence>
<evidence type="ECO:0000259" key="8">
    <source>
        <dbReference type="Pfam" id="PF02771"/>
    </source>
</evidence>
<evidence type="ECO:0000256" key="5">
    <source>
        <dbReference type="RuleBase" id="RU362125"/>
    </source>
</evidence>
<keyword evidence="10" id="KW-1185">Reference proteome</keyword>
<dbReference type="Gene3D" id="1.10.540.10">
    <property type="entry name" value="Acyl-CoA dehydrogenase/oxidase, N-terminal domain"/>
    <property type="match status" value="1"/>
</dbReference>
<dbReference type="Gene3D" id="1.20.140.10">
    <property type="entry name" value="Butyryl-CoA Dehydrogenase, subunit A, domain 3"/>
    <property type="match status" value="1"/>
</dbReference>
<organism evidence="9 10">
    <name type="scientific">Haloterrigena alkaliphila</name>
    <dbReference type="NCBI Taxonomy" id="2816475"/>
    <lineage>
        <taxon>Archaea</taxon>
        <taxon>Methanobacteriati</taxon>
        <taxon>Methanobacteriota</taxon>
        <taxon>Stenosarchaea group</taxon>
        <taxon>Halobacteria</taxon>
        <taxon>Halobacteriales</taxon>
        <taxon>Natrialbaceae</taxon>
        <taxon>Haloterrigena</taxon>
    </lineage>
</organism>
<gene>
    <name evidence="9" type="ORF">J0X25_00905</name>
</gene>
<keyword evidence="3 5" id="KW-0285">Flavoprotein</keyword>
<evidence type="ECO:0000313" key="9">
    <source>
        <dbReference type="EMBL" id="QSW99549.1"/>
    </source>
</evidence>
<dbReference type="PIRSF" id="PIRSF016578">
    <property type="entry name" value="HsaA"/>
    <property type="match status" value="1"/>
</dbReference>
<dbReference type="AlphaFoldDB" id="A0A8A2VBX2"/>
<dbReference type="Proteomes" id="UP000663203">
    <property type="component" value="Chromosome"/>
</dbReference>
<dbReference type="InterPro" id="IPR046373">
    <property type="entry name" value="Acyl-CoA_Oxase/DH_mid-dom_sf"/>
</dbReference>
<feature type="domain" description="Acyl-CoA dehydrogenase/oxidase N-terminal" evidence="8">
    <location>
        <begin position="6"/>
        <end position="115"/>
    </location>
</feature>
<dbReference type="FunFam" id="1.10.540.10:FF:000026">
    <property type="entry name" value="Acyl-CoA dehydrogenase medium chain"/>
    <property type="match status" value="1"/>
</dbReference>
<proteinExistence type="inferred from homology"/>
<dbReference type="SUPFAM" id="SSF56645">
    <property type="entry name" value="Acyl-CoA dehydrogenase NM domain-like"/>
    <property type="match status" value="1"/>
</dbReference>
<evidence type="ECO:0000259" key="6">
    <source>
        <dbReference type="Pfam" id="PF00441"/>
    </source>
</evidence>
<dbReference type="Pfam" id="PF02771">
    <property type="entry name" value="Acyl-CoA_dh_N"/>
    <property type="match status" value="1"/>
</dbReference>
<dbReference type="PANTHER" id="PTHR43884">
    <property type="entry name" value="ACYL-COA DEHYDROGENASE"/>
    <property type="match status" value="1"/>
</dbReference>
<dbReference type="InterPro" id="IPR037069">
    <property type="entry name" value="AcylCoA_DH/ox_N_sf"/>
</dbReference>
<dbReference type="Gene3D" id="2.40.110.10">
    <property type="entry name" value="Butyryl-CoA Dehydrogenase, subunit A, domain 2"/>
    <property type="match status" value="1"/>
</dbReference>
<comment type="similarity">
    <text evidence="2 5">Belongs to the acyl-CoA dehydrogenase family.</text>
</comment>
<sequence length="381" mass="42048">MEFELTDEQEALRDESRTFAAEEIRPNAIELDRAEEYPSEILAELGDRRLTGLTLPESHGGRGEGLVELAIVIEELAAALMSVASSLALHLGTATVIDRFGTEAQRDEYLPEMATFDTVGALGLSEESAGANKLEMETTAERDEDEWVLDGHKQWVTNFFDADYVLTYAKTGSEEAAPHNISAFFVPAEAFDVETEWDTLGSWSVKSPRVRLEDVRVDDDRRIGEVGEAYVQRGRLHDGINVPARGVGIARAALEDTVAYVSEREQYHQPVGEFQGVRWGVAEMAERIETARLLTLRAAARADAGTDVSREFPMAKIRATEAAIDNANDAIRFLGGRGYTTDYHVERYLRDARLLTMAGGPNDVHRNSLADAVFDEYGGSS</sequence>
<feature type="domain" description="Acyl-CoA oxidase/dehydrogenase middle" evidence="7">
    <location>
        <begin position="121"/>
        <end position="215"/>
    </location>
</feature>
<dbReference type="GO" id="GO:0050660">
    <property type="term" value="F:flavin adenine dinucleotide binding"/>
    <property type="evidence" value="ECO:0007669"/>
    <property type="project" value="InterPro"/>
</dbReference>
<dbReference type="EMBL" id="CP071462">
    <property type="protein sequence ID" value="QSW99549.1"/>
    <property type="molecule type" value="Genomic_DNA"/>
</dbReference>
<evidence type="ECO:0000256" key="2">
    <source>
        <dbReference type="ARBA" id="ARBA00009347"/>
    </source>
</evidence>
<comment type="cofactor">
    <cofactor evidence="1 5">
        <name>FAD</name>
        <dbReference type="ChEBI" id="CHEBI:57692"/>
    </cofactor>
</comment>
<dbReference type="InterPro" id="IPR009075">
    <property type="entry name" value="AcylCo_DH/oxidase_C"/>
</dbReference>
<dbReference type="Pfam" id="PF00441">
    <property type="entry name" value="Acyl-CoA_dh_1"/>
    <property type="match status" value="1"/>
</dbReference>
<reference evidence="9 10" key="1">
    <citation type="submission" date="2021-03" db="EMBL/GenBank/DDBJ databases">
        <title>Haloterrigena longa sp. nov. and Haloterrigena limicola sp. nov., extremely halophilic archaea isolated from a salt lake.</title>
        <authorList>
            <person name="Henglin C."/>
        </authorList>
    </citation>
    <scope>NUCLEOTIDE SEQUENCE [LARGE SCALE GENOMIC DNA]</scope>
    <source>
        <strain evidence="9 10">KZCA68</strain>
    </source>
</reference>
<evidence type="ECO:0000256" key="1">
    <source>
        <dbReference type="ARBA" id="ARBA00001974"/>
    </source>
</evidence>
<feature type="domain" description="Acyl-CoA dehydrogenase/oxidase C-terminal" evidence="6">
    <location>
        <begin position="240"/>
        <end position="373"/>
    </location>
</feature>
<dbReference type="InterPro" id="IPR013786">
    <property type="entry name" value="AcylCoA_DH/ox_N"/>
</dbReference>
<accession>A0A8A2VBX2</accession>
<dbReference type="FunFam" id="1.20.140.10:FF:000004">
    <property type="entry name" value="Acyl-CoA dehydrogenase FadE25"/>
    <property type="match status" value="1"/>
</dbReference>
<evidence type="ECO:0000259" key="7">
    <source>
        <dbReference type="Pfam" id="PF02770"/>
    </source>
</evidence>
<dbReference type="Pfam" id="PF02770">
    <property type="entry name" value="Acyl-CoA_dh_M"/>
    <property type="match status" value="1"/>
</dbReference>
<protein>
    <submittedName>
        <fullName evidence="9">Acyl-CoA dehydrogenase family protein</fullName>
    </submittedName>
</protein>
<dbReference type="PANTHER" id="PTHR43884:SF12">
    <property type="entry name" value="ISOVALERYL-COA DEHYDROGENASE, MITOCHONDRIAL-RELATED"/>
    <property type="match status" value="1"/>
</dbReference>
<dbReference type="InterPro" id="IPR009100">
    <property type="entry name" value="AcylCoA_DH/oxidase_NM_dom_sf"/>
</dbReference>
<dbReference type="RefSeq" id="WP_207289155.1">
    <property type="nucleotide sequence ID" value="NZ_CP071462.1"/>
</dbReference>
<evidence type="ECO:0000313" key="10">
    <source>
        <dbReference type="Proteomes" id="UP000663203"/>
    </source>
</evidence>
<dbReference type="GO" id="GO:0003995">
    <property type="term" value="F:acyl-CoA dehydrogenase activity"/>
    <property type="evidence" value="ECO:0007669"/>
    <property type="project" value="TreeGrafter"/>
</dbReference>